<dbReference type="SUPFAM" id="SSF81383">
    <property type="entry name" value="F-box domain"/>
    <property type="match status" value="1"/>
</dbReference>
<name>A0ABQ5IEK9_9ASTR</name>
<dbReference type="Pfam" id="PF24758">
    <property type="entry name" value="LRR_At5g56370"/>
    <property type="match status" value="1"/>
</dbReference>
<dbReference type="Pfam" id="PF00646">
    <property type="entry name" value="F-box"/>
    <property type="match status" value="1"/>
</dbReference>
<dbReference type="InterPro" id="IPR050232">
    <property type="entry name" value="FBL13/AtMIF1-like"/>
</dbReference>
<dbReference type="Proteomes" id="UP001151760">
    <property type="component" value="Unassembled WGS sequence"/>
</dbReference>
<proteinExistence type="predicted"/>
<dbReference type="InterPro" id="IPR001810">
    <property type="entry name" value="F-box_dom"/>
</dbReference>
<dbReference type="PANTHER" id="PTHR31900">
    <property type="entry name" value="F-BOX/RNI SUPERFAMILY PROTEIN-RELATED"/>
    <property type="match status" value="1"/>
</dbReference>
<dbReference type="EMBL" id="BQNB010020687">
    <property type="protein sequence ID" value="GJT98563.1"/>
    <property type="molecule type" value="Genomic_DNA"/>
</dbReference>
<keyword evidence="3" id="KW-1185">Reference proteome</keyword>
<dbReference type="PROSITE" id="PS50181">
    <property type="entry name" value="FBOX"/>
    <property type="match status" value="1"/>
</dbReference>
<sequence length="265" mass="31033">MILRLGYTLRHKDSFANNDETKEDIISNLPDSLLIDILSLLFLSEVKQTRIVSKRWKNLFAFLPNLYFVMKSYEQVKETRVLVDQTLAIRGDIPIEKLLLKCEKKCDYDCFYDLLCTLVRFKAGVRELELSVLWDLGDRHEVKFSWDLFKAWDSLVGLTLDCGFILDVYNDDELIFPCLKKISLICIGYASEESVVNLISSCPVLEELYVERAWFDDWLEVFNISSLSLKRLRISFIHLRSRDYKVVIDAPKLECIFINDHLTNH</sequence>
<comment type="caution">
    <text evidence="2">The sequence shown here is derived from an EMBL/GenBank/DDBJ whole genome shotgun (WGS) entry which is preliminary data.</text>
</comment>
<organism evidence="2 3">
    <name type="scientific">Tanacetum coccineum</name>
    <dbReference type="NCBI Taxonomy" id="301880"/>
    <lineage>
        <taxon>Eukaryota</taxon>
        <taxon>Viridiplantae</taxon>
        <taxon>Streptophyta</taxon>
        <taxon>Embryophyta</taxon>
        <taxon>Tracheophyta</taxon>
        <taxon>Spermatophyta</taxon>
        <taxon>Magnoliopsida</taxon>
        <taxon>eudicotyledons</taxon>
        <taxon>Gunneridae</taxon>
        <taxon>Pentapetalae</taxon>
        <taxon>asterids</taxon>
        <taxon>campanulids</taxon>
        <taxon>Asterales</taxon>
        <taxon>Asteraceae</taxon>
        <taxon>Asteroideae</taxon>
        <taxon>Anthemideae</taxon>
        <taxon>Anthemidinae</taxon>
        <taxon>Tanacetum</taxon>
    </lineage>
</organism>
<evidence type="ECO:0000259" key="1">
    <source>
        <dbReference type="PROSITE" id="PS50181"/>
    </source>
</evidence>
<feature type="domain" description="F-box" evidence="1">
    <location>
        <begin position="23"/>
        <end position="70"/>
    </location>
</feature>
<protein>
    <submittedName>
        <fullName evidence="2">F-box/RNI-like superfamily protein</fullName>
    </submittedName>
</protein>
<accession>A0ABQ5IEK9</accession>
<reference evidence="2" key="1">
    <citation type="journal article" date="2022" name="Int. J. Mol. Sci.">
        <title>Draft Genome of Tanacetum Coccineum: Genomic Comparison of Closely Related Tanacetum-Family Plants.</title>
        <authorList>
            <person name="Yamashiro T."/>
            <person name="Shiraishi A."/>
            <person name="Nakayama K."/>
            <person name="Satake H."/>
        </authorList>
    </citation>
    <scope>NUCLEOTIDE SEQUENCE</scope>
</reference>
<evidence type="ECO:0000313" key="3">
    <source>
        <dbReference type="Proteomes" id="UP001151760"/>
    </source>
</evidence>
<dbReference type="Gene3D" id="1.20.1280.50">
    <property type="match status" value="1"/>
</dbReference>
<dbReference type="InterPro" id="IPR055411">
    <property type="entry name" value="LRR_FXL15/At3g58940/PEG3-like"/>
</dbReference>
<gene>
    <name evidence="2" type="ORF">Tco_1094081</name>
</gene>
<evidence type="ECO:0000313" key="2">
    <source>
        <dbReference type="EMBL" id="GJT98563.1"/>
    </source>
</evidence>
<reference evidence="2" key="2">
    <citation type="submission" date="2022-01" db="EMBL/GenBank/DDBJ databases">
        <authorList>
            <person name="Yamashiro T."/>
            <person name="Shiraishi A."/>
            <person name="Satake H."/>
            <person name="Nakayama K."/>
        </authorList>
    </citation>
    <scope>NUCLEOTIDE SEQUENCE</scope>
</reference>
<dbReference type="InterPro" id="IPR036047">
    <property type="entry name" value="F-box-like_dom_sf"/>
</dbReference>
<dbReference type="SUPFAM" id="SSF52047">
    <property type="entry name" value="RNI-like"/>
    <property type="match status" value="1"/>
</dbReference>
<dbReference type="PANTHER" id="PTHR31900:SF34">
    <property type="entry name" value="EMB|CAB62440.1-RELATED"/>
    <property type="match status" value="1"/>
</dbReference>